<accession>A0ACD5Z152</accession>
<protein>
    <submittedName>
        <fullName evidence="1">Uncharacterized protein</fullName>
    </submittedName>
</protein>
<evidence type="ECO:0000313" key="2">
    <source>
        <dbReference type="Proteomes" id="UP001732700"/>
    </source>
</evidence>
<keyword evidence="2" id="KW-1185">Reference proteome</keyword>
<reference evidence="1" key="1">
    <citation type="submission" date="2021-05" db="EMBL/GenBank/DDBJ databases">
        <authorList>
            <person name="Scholz U."/>
            <person name="Mascher M."/>
            <person name="Fiebig A."/>
        </authorList>
    </citation>
    <scope>NUCLEOTIDE SEQUENCE [LARGE SCALE GENOMIC DNA]</scope>
</reference>
<sequence>MSTAIKWLSMVGVVRLWNDWEVQILVVVSFLLQVFLLMFAGRRRRNISVVPRTLLWLAYMLADSTALYILGHLSISSSKLSEHQQLMAFWAPCLLVHLGGQDTITAYSIEDSRLWLRHMLSMEVHIMGVVYVLFQFSTASSSRSTLVTAAAMLMFVAGVVKYAERVRALQSSRLDDNSWFLDRTEKCRVLEARRAQVSYLQWVEENRLGSEEVLQGAHDLFPIFFGQFVGYKFWPSPLQSKAIKIFCEKGRMHELIEMQLSLMYDILYTKAAVIHTRCGCLFRAVSMVATITAFFLFLSTSNSGNNFERVDVIVTYILLAGAILLEITTALQAMCSTWTCALLRARRWDRPHSIALSLRRWVNAAETSRRWSGSIGQHKFLDLSDRVVGPQLGSRAAGSSWWPFRRGCIAELFGCKSSAVISEGTKELVLTEVFRIVAACEGREEVMRTCNNGHQGALKPFFDDFTSITTGIDFDEKVLIWHSATEIFLSSSSCVQSGQHHEVVESIRAVSRYMIWLLVERPYMLPNPVRPALYAKTEAKYLEFGSYGVKVLMELGMEVLKSKAPPSLVRGAELAQKLRDKEDSMVGAEVLQVVFGVWVEMLCYAAHRCSRHSHAKQLNSGIEFISIVWLLQSTTFNCFNCDEPWFNEVVHKFFFKPARHQEDISYAP</sequence>
<reference evidence="1" key="2">
    <citation type="submission" date="2025-09" db="UniProtKB">
        <authorList>
            <consortium name="EnsemblPlants"/>
        </authorList>
    </citation>
    <scope>IDENTIFICATION</scope>
</reference>
<proteinExistence type="predicted"/>
<organism evidence="1 2">
    <name type="scientific">Avena sativa</name>
    <name type="common">Oat</name>
    <dbReference type="NCBI Taxonomy" id="4498"/>
    <lineage>
        <taxon>Eukaryota</taxon>
        <taxon>Viridiplantae</taxon>
        <taxon>Streptophyta</taxon>
        <taxon>Embryophyta</taxon>
        <taxon>Tracheophyta</taxon>
        <taxon>Spermatophyta</taxon>
        <taxon>Magnoliopsida</taxon>
        <taxon>Liliopsida</taxon>
        <taxon>Poales</taxon>
        <taxon>Poaceae</taxon>
        <taxon>BOP clade</taxon>
        <taxon>Pooideae</taxon>
        <taxon>Poodae</taxon>
        <taxon>Poeae</taxon>
        <taxon>Poeae Chloroplast Group 1 (Aveneae type)</taxon>
        <taxon>Aveninae</taxon>
        <taxon>Avena</taxon>
    </lineage>
</organism>
<evidence type="ECO:0000313" key="1">
    <source>
        <dbReference type="EnsemblPlants" id="AVESA.00010b.r2.6AG1073390.1.CDS"/>
    </source>
</evidence>
<dbReference type="Proteomes" id="UP001732700">
    <property type="component" value="Chromosome 6A"/>
</dbReference>
<name>A0ACD5Z152_AVESA</name>
<dbReference type="EnsemblPlants" id="AVESA.00010b.r2.6AG1073390.1">
    <property type="protein sequence ID" value="AVESA.00010b.r2.6AG1073390.1.CDS"/>
    <property type="gene ID" value="AVESA.00010b.r2.6AG1073390"/>
</dbReference>